<feature type="compositionally biased region" description="Polar residues" evidence="1">
    <location>
        <begin position="1"/>
        <end position="12"/>
    </location>
</feature>
<protein>
    <submittedName>
        <fullName evidence="2">Uncharacterized protein</fullName>
    </submittedName>
</protein>
<dbReference type="AlphaFoldDB" id="A0A0J1AZJ8"/>
<evidence type="ECO:0000313" key="2">
    <source>
        <dbReference type="EMBL" id="KLT40764.1"/>
    </source>
</evidence>
<dbReference type="RefSeq" id="XP_018277255.1">
    <property type="nucleotide sequence ID" value="XM_018419534.1"/>
</dbReference>
<dbReference type="EMBL" id="KQ087229">
    <property type="protein sequence ID" value="KLT40764.1"/>
    <property type="molecule type" value="Genomic_DNA"/>
</dbReference>
<proteinExistence type="predicted"/>
<dbReference type="GeneID" id="28980137"/>
<sequence>MSCPSTPDTPFNPTFAMPPGPGPLQPPKSPALRAAEALGLGLSTLSPPITPAPLAPSLPGPLSRAPSRAASPLPSRAPSPYPSRAPSPGPRALAPPPIEDAAFCDGDFELTSADNVRCVNLQESLISASACRRTTSSRLGRYPLSHRLTPARACAPKRRGTTAGARATSTLTTTRSRLRW</sequence>
<evidence type="ECO:0000256" key="1">
    <source>
        <dbReference type="SAM" id="MobiDB-lite"/>
    </source>
</evidence>
<keyword evidence="3" id="KW-1185">Reference proteome</keyword>
<name>A0A0J1AZJ8_9TREE</name>
<feature type="compositionally biased region" description="Pro residues" evidence="1">
    <location>
        <begin position="48"/>
        <end position="59"/>
    </location>
</feature>
<feature type="region of interest" description="Disordered" evidence="1">
    <location>
        <begin position="1"/>
        <end position="97"/>
    </location>
</feature>
<accession>A0A0J1AZJ8</accession>
<feature type="compositionally biased region" description="Low complexity" evidence="1">
    <location>
        <begin position="60"/>
        <end position="74"/>
    </location>
</feature>
<dbReference type="Proteomes" id="UP000053611">
    <property type="component" value="Unassembled WGS sequence"/>
</dbReference>
<feature type="compositionally biased region" description="Pro residues" evidence="1">
    <location>
        <begin position="16"/>
        <end position="29"/>
    </location>
</feature>
<evidence type="ECO:0000313" key="3">
    <source>
        <dbReference type="Proteomes" id="UP000053611"/>
    </source>
</evidence>
<organism evidence="2 3">
    <name type="scientific">Cutaneotrichosporon oleaginosum</name>
    <dbReference type="NCBI Taxonomy" id="879819"/>
    <lineage>
        <taxon>Eukaryota</taxon>
        <taxon>Fungi</taxon>
        <taxon>Dikarya</taxon>
        <taxon>Basidiomycota</taxon>
        <taxon>Agaricomycotina</taxon>
        <taxon>Tremellomycetes</taxon>
        <taxon>Trichosporonales</taxon>
        <taxon>Trichosporonaceae</taxon>
        <taxon>Cutaneotrichosporon</taxon>
    </lineage>
</organism>
<gene>
    <name evidence="2" type="ORF">CC85DRAFT_143005</name>
</gene>
<feature type="compositionally biased region" description="Low complexity" evidence="1">
    <location>
        <begin position="30"/>
        <end position="42"/>
    </location>
</feature>
<reference evidence="2 3" key="1">
    <citation type="submission" date="2015-03" db="EMBL/GenBank/DDBJ databases">
        <title>Genomics and transcriptomics of the oil-accumulating basidiomycete yeast T. oleaginosus allow insights into substrate utilization and the diverse evolutionary trajectories of mating systems in fungi.</title>
        <authorList>
            <consortium name="DOE Joint Genome Institute"/>
            <person name="Kourist R."/>
            <person name="Kracht O."/>
            <person name="Bracharz F."/>
            <person name="Lipzen A."/>
            <person name="Nolan M."/>
            <person name="Ohm R."/>
            <person name="Grigoriev I."/>
            <person name="Sun S."/>
            <person name="Heitman J."/>
            <person name="Bruck T."/>
            <person name="Nowrousian M."/>
        </authorList>
    </citation>
    <scope>NUCLEOTIDE SEQUENCE [LARGE SCALE GENOMIC DNA]</scope>
    <source>
        <strain evidence="2 3">IBC0246</strain>
    </source>
</reference>
<feature type="compositionally biased region" description="Pro residues" evidence="1">
    <location>
        <begin position="75"/>
        <end position="97"/>
    </location>
</feature>